<evidence type="ECO:0000313" key="14">
    <source>
        <dbReference type="EMBL" id="EEN47213.1"/>
    </source>
</evidence>
<dbReference type="InterPro" id="IPR003959">
    <property type="entry name" value="ATPase_AAA_core"/>
</dbReference>
<evidence type="ECO:0000256" key="6">
    <source>
        <dbReference type="ARBA" id="ARBA00023212"/>
    </source>
</evidence>
<reference evidence="14" key="1">
    <citation type="journal article" date="2008" name="Nature">
        <title>The amphioxus genome and the evolution of the chordate karyotype.</title>
        <authorList>
            <consortium name="US DOE Joint Genome Institute (JGI-PGF)"/>
            <person name="Putnam N.H."/>
            <person name="Butts T."/>
            <person name="Ferrier D.E.K."/>
            <person name="Furlong R.F."/>
            <person name="Hellsten U."/>
            <person name="Kawashima T."/>
            <person name="Robinson-Rechavi M."/>
            <person name="Shoguchi E."/>
            <person name="Terry A."/>
            <person name="Yu J.-K."/>
            <person name="Benito-Gutierrez E.L."/>
            <person name="Dubchak I."/>
            <person name="Garcia-Fernandez J."/>
            <person name="Gibson-Brown J.J."/>
            <person name="Grigoriev I.V."/>
            <person name="Horton A.C."/>
            <person name="de Jong P.J."/>
            <person name="Jurka J."/>
            <person name="Kapitonov V.V."/>
            <person name="Kohara Y."/>
            <person name="Kuroki Y."/>
            <person name="Lindquist E."/>
            <person name="Lucas S."/>
            <person name="Osoegawa K."/>
            <person name="Pennacchio L.A."/>
            <person name="Salamov A.A."/>
            <person name="Satou Y."/>
            <person name="Sauka-Spengler T."/>
            <person name="Schmutz J."/>
            <person name="Shin-I T."/>
            <person name="Toyoda A."/>
            <person name="Bronner-Fraser M."/>
            <person name="Fujiyama A."/>
            <person name="Holland L.Z."/>
            <person name="Holland P.W.H."/>
            <person name="Satoh N."/>
            <person name="Rokhsar D.S."/>
        </authorList>
    </citation>
    <scope>NUCLEOTIDE SEQUENCE [LARGE SCALE GENOMIC DNA]</scope>
    <source>
        <strain evidence="14">S238N-H82</strain>
        <tissue evidence="14">Testes</tissue>
    </source>
</reference>
<dbReference type="STRING" id="7739.C3ZJS8"/>
<evidence type="ECO:0000256" key="7">
    <source>
        <dbReference type="ARBA" id="ARBA00023235"/>
    </source>
</evidence>
<dbReference type="InterPro" id="IPR027417">
    <property type="entry name" value="P-loop_NTPase"/>
</dbReference>
<dbReference type="SMART" id="SM00745">
    <property type="entry name" value="MIT"/>
    <property type="match status" value="1"/>
</dbReference>
<dbReference type="InterPro" id="IPR003960">
    <property type="entry name" value="ATPase_AAA_CS"/>
</dbReference>
<keyword evidence="7" id="KW-0413">Isomerase</keyword>
<keyword evidence="5" id="KW-0472">Membrane</keyword>
<dbReference type="InParanoid" id="C3ZJS8"/>
<keyword evidence="3 10" id="KW-0547">Nucleotide-binding</keyword>
<comment type="catalytic activity">
    <reaction evidence="8">
        <text>n ATP + n H2O + a microtubule = n ADP + n phosphate + (n+1) alpha/beta tubulin heterodimers.</text>
        <dbReference type="EC" id="5.6.1.1"/>
    </reaction>
</comment>
<evidence type="ECO:0000256" key="8">
    <source>
        <dbReference type="ARBA" id="ARBA00036378"/>
    </source>
</evidence>
<dbReference type="InterPro" id="IPR050304">
    <property type="entry name" value="MT-severing_AAA_ATPase"/>
</dbReference>
<dbReference type="GO" id="GO:0005524">
    <property type="term" value="F:ATP binding"/>
    <property type="evidence" value="ECO:0007669"/>
    <property type="project" value="UniProtKB-KW"/>
</dbReference>
<dbReference type="Gene3D" id="3.40.50.300">
    <property type="entry name" value="P-loop containing nucleotide triphosphate hydrolases"/>
    <property type="match status" value="1"/>
</dbReference>
<evidence type="ECO:0000256" key="4">
    <source>
        <dbReference type="ARBA" id="ARBA00022840"/>
    </source>
</evidence>
<name>C3ZJS8_BRAFL</name>
<dbReference type="EC" id="5.6.1.1" evidence="9"/>
<dbReference type="FunFam" id="1.10.8.60:FF:000066">
    <property type="entry name" value="AAA-type ATPase family protein"/>
    <property type="match status" value="1"/>
</dbReference>
<dbReference type="Pfam" id="PF00004">
    <property type="entry name" value="AAA"/>
    <property type="match status" value="1"/>
</dbReference>
<dbReference type="InterPro" id="IPR036181">
    <property type="entry name" value="MIT_dom_sf"/>
</dbReference>
<evidence type="ECO:0000259" key="13">
    <source>
        <dbReference type="SMART" id="SM00745"/>
    </source>
</evidence>
<dbReference type="eggNOG" id="KOG0740">
    <property type="taxonomic scope" value="Eukaryota"/>
</dbReference>
<dbReference type="InterPro" id="IPR003593">
    <property type="entry name" value="AAA+_ATPase"/>
</dbReference>
<dbReference type="CDD" id="cd19524">
    <property type="entry name" value="RecA-like_spastin"/>
    <property type="match status" value="1"/>
</dbReference>
<dbReference type="AlphaFoldDB" id="C3ZJS8"/>
<dbReference type="GO" id="GO:0016887">
    <property type="term" value="F:ATP hydrolysis activity"/>
    <property type="evidence" value="ECO:0007669"/>
    <property type="project" value="InterPro"/>
</dbReference>
<gene>
    <name evidence="14" type="ORF">BRAFLDRAFT_62177</name>
</gene>
<feature type="domain" description="AAA+ ATPase" evidence="12">
    <location>
        <begin position="189"/>
        <end position="325"/>
    </location>
</feature>
<feature type="region of interest" description="Disordered" evidence="11">
    <location>
        <begin position="98"/>
        <end position="128"/>
    </location>
</feature>
<dbReference type="SUPFAM" id="SSF52540">
    <property type="entry name" value="P-loop containing nucleoside triphosphate hydrolases"/>
    <property type="match status" value="1"/>
</dbReference>
<dbReference type="InterPro" id="IPR007330">
    <property type="entry name" value="MIT_dom"/>
</dbReference>
<keyword evidence="6" id="KW-0206">Cytoskeleton</keyword>
<organism>
    <name type="scientific">Branchiostoma floridae</name>
    <name type="common">Florida lancelet</name>
    <name type="synonym">Amphioxus</name>
    <dbReference type="NCBI Taxonomy" id="7739"/>
    <lineage>
        <taxon>Eukaryota</taxon>
        <taxon>Metazoa</taxon>
        <taxon>Chordata</taxon>
        <taxon>Cephalochordata</taxon>
        <taxon>Leptocardii</taxon>
        <taxon>Amphioxiformes</taxon>
        <taxon>Branchiostomatidae</taxon>
        <taxon>Branchiostoma</taxon>
    </lineage>
</organism>
<dbReference type="SMART" id="SM00382">
    <property type="entry name" value="AAA"/>
    <property type="match status" value="1"/>
</dbReference>
<dbReference type="PROSITE" id="PS00674">
    <property type="entry name" value="AAA"/>
    <property type="match status" value="1"/>
</dbReference>
<evidence type="ECO:0000256" key="3">
    <source>
        <dbReference type="ARBA" id="ARBA00022741"/>
    </source>
</evidence>
<dbReference type="Pfam" id="PF17862">
    <property type="entry name" value="AAA_lid_3"/>
    <property type="match status" value="1"/>
</dbReference>
<dbReference type="GO" id="GO:0005874">
    <property type="term" value="C:microtubule"/>
    <property type="evidence" value="ECO:0007669"/>
    <property type="project" value="UniProtKB-KW"/>
</dbReference>
<evidence type="ECO:0000256" key="10">
    <source>
        <dbReference type="RuleBase" id="RU003651"/>
    </source>
</evidence>
<dbReference type="FunCoup" id="C3ZJS8">
    <property type="interactions" value="843"/>
</dbReference>
<keyword evidence="2" id="KW-0493">Microtubule</keyword>
<keyword evidence="1" id="KW-0963">Cytoplasm</keyword>
<accession>C3ZJS8</accession>
<feature type="domain" description="MIT" evidence="13">
    <location>
        <begin position="16"/>
        <end position="85"/>
    </location>
</feature>
<dbReference type="FunFam" id="3.40.50.300:FF:000093">
    <property type="entry name" value="Fidgetin-like 1"/>
    <property type="match status" value="1"/>
</dbReference>
<dbReference type="GO" id="GO:0008568">
    <property type="term" value="F:microtubule severing ATPase activity"/>
    <property type="evidence" value="ECO:0007669"/>
    <property type="project" value="UniProtKB-EC"/>
</dbReference>
<comment type="similarity">
    <text evidence="10">Belongs to the AAA ATPase family.</text>
</comment>
<evidence type="ECO:0000256" key="5">
    <source>
        <dbReference type="ARBA" id="ARBA00023136"/>
    </source>
</evidence>
<feature type="compositionally biased region" description="Basic and acidic residues" evidence="11">
    <location>
        <begin position="98"/>
        <end position="111"/>
    </location>
</feature>
<proteinExistence type="inferred from homology"/>
<keyword evidence="4 10" id="KW-0067">ATP-binding</keyword>
<evidence type="ECO:0000256" key="11">
    <source>
        <dbReference type="SAM" id="MobiDB-lite"/>
    </source>
</evidence>
<protein>
    <recommendedName>
        <fullName evidence="9">microtubule-severing ATPase</fullName>
        <ecNumber evidence="9">5.6.1.1</ecNumber>
    </recommendedName>
</protein>
<dbReference type="Gene3D" id="1.20.58.80">
    <property type="entry name" value="Phosphotransferase system, lactose/cellobiose-type IIA subunit"/>
    <property type="match status" value="1"/>
</dbReference>
<dbReference type="EMBL" id="GG666633">
    <property type="protein sequence ID" value="EEN47213.1"/>
    <property type="molecule type" value="Genomic_DNA"/>
</dbReference>
<evidence type="ECO:0000256" key="9">
    <source>
        <dbReference type="ARBA" id="ARBA00038871"/>
    </source>
</evidence>
<evidence type="ECO:0000259" key="12">
    <source>
        <dbReference type="SMART" id="SM00382"/>
    </source>
</evidence>
<dbReference type="InterPro" id="IPR041569">
    <property type="entry name" value="AAA_lid_3"/>
</dbReference>
<dbReference type="Gene3D" id="1.10.8.60">
    <property type="match status" value="1"/>
</dbReference>
<sequence>MMSRKTGEEDPVVTKQKSYQKKAFEFISRALTIDENSGQKHQAIYLYRKGINELEKGISLESRGCEFTKRREKMLSNVDMIRDRLHLLETLLVSGSEKLDKTSGRSRENRVPGKTTASTRVKTPSKKKLTSLKNVDSRLANIILDQIIDSAPSVNWDDIAGQGVAKQALQEIVILPSLRPELFTGLRAPVRGLLLFGPPGNGKTMLAKAVASESNATFFNMSASALTSKWVGESEKLVKALFSVARELQPSFIFLDEIDSLLCARKEGEHDASRRLKTEFLLEFDGVCSESDDRILVMGATNRPEDLDDAVVRRFAKRVYVKLPELETRVAIISKLLEKHHSPLNQNELENLARQTDGYSASDLTNLAKDAALGPIRELEPTQVKSLPASQIREIRYSDFSDSLKRIRSSVAQNSLLSFEQWNSYYGDMTT</sequence>
<evidence type="ECO:0000256" key="2">
    <source>
        <dbReference type="ARBA" id="ARBA00022701"/>
    </source>
</evidence>
<dbReference type="PANTHER" id="PTHR23074:SF86">
    <property type="entry name" value="SPASTIN"/>
    <property type="match status" value="1"/>
</dbReference>
<dbReference type="PANTHER" id="PTHR23074">
    <property type="entry name" value="AAA DOMAIN-CONTAINING"/>
    <property type="match status" value="1"/>
</dbReference>
<dbReference type="FunFam" id="1.20.58.80:FF:000006">
    <property type="entry name" value="Spastin"/>
    <property type="match status" value="1"/>
</dbReference>
<dbReference type="SUPFAM" id="SSF116846">
    <property type="entry name" value="MIT domain"/>
    <property type="match status" value="1"/>
</dbReference>
<evidence type="ECO:0000256" key="1">
    <source>
        <dbReference type="ARBA" id="ARBA00022490"/>
    </source>
</evidence>